<sequence>MDRNLGRDYPSRNVTIDDDETLSVFSDQNLLDDFNVGSNYENQNFVQIPPLPSDSDCNSLIQSYSVNSGGDSHEDCDLSDVVLKYISEMLMEEDTEERPCLFQESAALQAAEKSFYEVIGEKYPPSPDRQPMPNIDRKTKSPVEKCVGDCSNCYGSDIAGDGDLSCPSWVPHLSEYDSSYVENFSVDLASQTTSQPSYSMSTSTGPVDSLESTFSISDMFRDGQSVMKFKKGVEESSSFQPNGNGYFAKWGSTESGVEESSSFQPNGNGYFAKWGSTESVVKDQKEEIKGVIIQMEKKYENDCSIDGSRGRKNHHRGDSDVERRSNKQSAFYTESTVRPEMFDMVLLCNAGQSEAALRETLQNGKSKILPQNGQSKGSNGGKKGGKREVVDLRTMLTLCAQAVAADDRRTTNEFLKQIRQHSSPTGDGMQRLAYYFADGLEARMVGSGTQIYRDITKMPTSAADLLKAYHLFLAACPFRKISNLFANKTIMNVAKNATRLHIIDFGILYGFQWPSLIQRLSNRLGGPPKLRITGIDFPHPGFRPSELLEETGIRLAKYAVTFNVPFEFHCIAQKWETIQIEDLKIEKDEVLVVNSLFRLRNLLDETVVLDCPRDSVLKLIRNMNPDIFIQGIVNGTHSAPFFITRFREALFYFSSWFEMLETNIPLQIPERTLLEKMILGKEAKNVIACEAAERIERPETYRQWQVRNLRAGFRLLDLNEEIKKMAKDWVKSSYHPDFIIDEDAQWMLLGWRGRIIRALSSWRPAY</sequence>
<evidence type="ECO:0000313" key="6">
    <source>
        <dbReference type="Proteomes" id="UP001642360"/>
    </source>
</evidence>
<evidence type="ECO:0000256" key="3">
    <source>
        <dbReference type="PROSITE-ProRule" id="PRU01191"/>
    </source>
</evidence>
<feature type="short sequence motif" description="LXXLL motif" evidence="3">
    <location>
        <begin position="599"/>
        <end position="603"/>
    </location>
</feature>
<feature type="region of interest" description="SAW" evidence="3">
    <location>
        <begin position="688"/>
        <end position="763"/>
    </location>
</feature>
<evidence type="ECO:0000256" key="4">
    <source>
        <dbReference type="SAM" id="MobiDB-lite"/>
    </source>
</evidence>
<feature type="region of interest" description="Disordered" evidence="4">
    <location>
        <begin position="363"/>
        <end position="386"/>
    </location>
</feature>
<keyword evidence="2" id="KW-0804">Transcription</keyword>
<organism evidence="5 6">
    <name type="scientific">Ilex paraguariensis</name>
    <name type="common">yerba mate</name>
    <dbReference type="NCBI Taxonomy" id="185542"/>
    <lineage>
        <taxon>Eukaryota</taxon>
        <taxon>Viridiplantae</taxon>
        <taxon>Streptophyta</taxon>
        <taxon>Embryophyta</taxon>
        <taxon>Tracheophyta</taxon>
        <taxon>Spermatophyta</taxon>
        <taxon>Magnoliopsida</taxon>
        <taxon>eudicotyledons</taxon>
        <taxon>Gunneridae</taxon>
        <taxon>Pentapetalae</taxon>
        <taxon>asterids</taxon>
        <taxon>campanulids</taxon>
        <taxon>Aquifoliales</taxon>
        <taxon>Aquifoliaceae</taxon>
        <taxon>Ilex</taxon>
    </lineage>
</organism>
<accession>A0ABC8R0N4</accession>
<feature type="region of interest" description="Leucine repeat II (LRII)" evidence="3">
    <location>
        <begin position="550"/>
        <end position="582"/>
    </location>
</feature>
<evidence type="ECO:0000256" key="2">
    <source>
        <dbReference type="ARBA" id="ARBA00023163"/>
    </source>
</evidence>
<comment type="caution">
    <text evidence="3">Lacks conserved residue(s) required for the propagation of feature annotation.</text>
</comment>
<feature type="region of interest" description="Disordered" evidence="4">
    <location>
        <begin position="303"/>
        <end position="331"/>
    </location>
</feature>
<dbReference type="Proteomes" id="UP001642360">
    <property type="component" value="Unassembled WGS sequence"/>
</dbReference>
<dbReference type="AlphaFoldDB" id="A0ABC8R0N4"/>
<dbReference type="PROSITE" id="PS50985">
    <property type="entry name" value="GRAS"/>
    <property type="match status" value="1"/>
</dbReference>
<evidence type="ECO:0000313" key="5">
    <source>
        <dbReference type="EMBL" id="CAK9135627.1"/>
    </source>
</evidence>
<dbReference type="InterPro" id="IPR005202">
    <property type="entry name" value="TF_GRAS"/>
</dbReference>
<feature type="compositionally biased region" description="Basic and acidic residues" evidence="4">
    <location>
        <begin position="316"/>
        <end position="325"/>
    </location>
</feature>
<dbReference type="EMBL" id="CAUOFW020000725">
    <property type="protein sequence ID" value="CAK9135627.1"/>
    <property type="molecule type" value="Genomic_DNA"/>
</dbReference>
<feature type="region of interest" description="VHIID" evidence="3">
    <location>
        <begin position="469"/>
        <end position="534"/>
    </location>
</feature>
<feature type="region of interest" description="Leucine repeat I (LRI)" evidence="3">
    <location>
        <begin position="390"/>
        <end position="450"/>
    </location>
</feature>
<keyword evidence="6" id="KW-1185">Reference proteome</keyword>
<comment type="caution">
    <text evidence="5">The sequence shown here is derived from an EMBL/GenBank/DDBJ whole genome shotgun (WGS) entry which is preliminary data.</text>
</comment>
<evidence type="ECO:0000256" key="1">
    <source>
        <dbReference type="ARBA" id="ARBA00023015"/>
    </source>
</evidence>
<protein>
    <submittedName>
        <fullName evidence="5">Uncharacterized protein</fullName>
    </submittedName>
</protein>
<comment type="similarity">
    <text evidence="3">Belongs to the GRAS family.</text>
</comment>
<name>A0ABC8R0N4_9AQUA</name>
<keyword evidence="1" id="KW-0805">Transcription regulation</keyword>
<gene>
    <name evidence="5" type="ORF">ILEXP_LOCUS2596</name>
</gene>
<dbReference type="PANTHER" id="PTHR31636">
    <property type="entry name" value="OSJNBA0084A10.13 PROTEIN-RELATED"/>
    <property type="match status" value="1"/>
</dbReference>
<reference evidence="5 6" key="1">
    <citation type="submission" date="2024-02" db="EMBL/GenBank/DDBJ databases">
        <authorList>
            <person name="Vignale AGUSTIN F."/>
            <person name="Sosa J E."/>
            <person name="Modenutti C."/>
        </authorList>
    </citation>
    <scope>NUCLEOTIDE SEQUENCE [LARGE SCALE GENOMIC DNA]</scope>
</reference>
<dbReference type="Pfam" id="PF03514">
    <property type="entry name" value="GRAS"/>
    <property type="match status" value="1"/>
</dbReference>
<proteinExistence type="inferred from homology"/>
<feature type="short sequence motif" description="VHIID" evidence="3">
    <location>
        <begin position="500"/>
        <end position="504"/>
    </location>
</feature>